<reference evidence="3" key="1">
    <citation type="journal article" date="2019" name="Int. J. Syst. Evol. Microbiol.">
        <title>The Global Catalogue of Microorganisms (GCM) 10K type strain sequencing project: providing services to taxonomists for standard genome sequencing and annotation.</title>
        <authorList>
            <consortium name="The Broad Institute Genomics Platform"/>
            <consortium name="The Broad Institute Genome Sequencing Center for Infectious Disease"/>
            <person name="Wu L."/>
            <person name="Ma J."/>
        </authorList>
    </citation>
    <scope>NUCLEOTIDE SEQUENCE [LARGE SCALE GENOMIC DNA]</scope>
    <source>
        <strain evidence="3">CCUG 62945</strain>
    </source>
</reference>
<evidence type="ECO:0000313" key="3">
    <source>
        <dbReference type="Proteomes" id="UP001596473"/>
    </source>
</evidence>
<name>A0ABW2QYU7_9NEIS</name>
<evidence type="ECO:0000259" key="1">
    <source>
        <dbReference type="Pfam" id="PF03235"/>
    </source>
</evidence>
<proteinExistence type="predicted"/>
<gene>
    <name evidence="2" type="ORF">ACFQNF_09190</name>
</gene>
<evidence type="ECO:0000313" key="2">
    <source>
        <dbReference type="EMBL" id="MFC7420059.1"/>
    </source>
</evidence>
<dbReference type="InterPro" id="IPR004919">
    <property type="entry name" value="GmrSD_N"/>
</dbReference>
<dbReference type="PANTHER" id="PTHR37292:SF2">
    <property type="entry name" value="DUF262 DOMAIN-CONTAINING PROTEIN"/>
    <property type="match status" value="1"/>
</dbReference>
<feature type="domain" description="GmrSD restriction endonucleases N-terminal" evidence="1">
    <location>
        <begin position="41"/>
        <end position="162"/>
    </location>
</feature>
<dbReference type="Proteomes" id="UP001596473">
    <property type="component" value="Unassembled WGS sequence"/>
</dbReference>
<sequence>MFTIDIIAWQKRCMPSIPVLGRIKIMSYHSDTIALTIGRMNQQYFLPTIQREFVWEPEQIMKLFDSIMRKYPISSFLFWEIRDQNREKWQAYKFLDKAKQGGTHNELAITDGVNNLSMILDGQQRLTSLMIGLKGTYVTRKKGGRIANPDAWTTNKLHLDLLAAPSLDGEEDKDGLYYKFAFKDATPQPNSENFWFRVAQIMDFDERQKFDVFLRTKR</sequence>
<protein>
    <submittedName>
        <fullName evidence="2">DUF262 domain-containing protein</fullName>
    </submittedName>
</protein>
<dbReference type="PANTHER" id="PTHR37292">
    <property type="entry name" value="VNG6097C"/>
    <property type="match status" value="1"/>
</dbReference>
<dbReference type="EMBL" id="JBHTBQ010000014">
    <property type="protein sequence ID" value="MFC7420059.1"/>
    <property type="molecule type" value="Genomic_DNA"/>
</dbReference>
<accession>A0ABW2QYU7</accession>
<comment type="caution">
    <text evidence="2">The sequence shown here is derived from an EMBL/GenBank/DDBJ whole genome shotgun (WGS) entry which is preliminary data.</text>
</comment>
<keyword evidence="3" id="KW-1185">Reference proteome</keyword>
<organism evidence="2 3">
    <name type="scientific">Iodobacter arcticus</name>
    <dbReference type="NCBI Taxonomy" id="590593"/>
    <lineage>
        <taxon>Bacteria</taxon>
        <taxon>Pseudomonadati</taxon>
        <taxon>Pseudomonadota</taxon>
        <taxon>Betaproteobacteria</taxon>
        <taxon>Neisseriales</taxon>
        <taxon>Chitinibacteraceae</taxon>
        <taxon>Iodobacter</taxon>
    </lineage>
</organism>
<dbReference type="Pfam" id="PF03235">
    <property type="entry name" value="GmrSD_N"/>
    <property type="match status" value="1"/>
</dbReference>